<reference evidence="10 11" key="1">
    <citation type="journal article" date="2014" name="Nat. Genet.">
        <title>Genome sequence of the hot pepper provides insights into the evolution of pungency in Capsicum species.</title>
        <authorList>
            <person name="Kim S."/>
            <person name="Park M."/>
            <person name="Yeom S.I."/>
            <person name="Kim Y.M."/>
            <person name="Lee J.M."/>
            <person name="Lee H.A."/>
            <person name="Seo E."/>
            <person name="Choi J."/>
            <person name="Cheong K."/>
            <person name="Kim K.T."/>
            <person name="Jung K."/>
            <person name="Lee G.W."/>
            <person name="Oh S.K."/>
            <person name="Bae C."/>
            <person name="Kim S.B."/>
            <person name="Lee H.Y."/>
            <person name="Kim S.Y."/>
            <person name="Kim M.S."/>
            <person name="Kang B.C."/>
            <person name="Jo Y.D."/>
            <person name="Yang H.B."/>
            <person name="Jeong H.J."/>
            <person name="Kang W.H."/>
            <person name="Kwon J.K."/>
            <person name="Shin C."/>
            <person name="Lim J.Y."/>
            <person name="Park J.H."/>
            <person name="Huh J.H."/>
            <person name="Kim J.S."/>
            <person name="Kim B.D."/>
            <person name="Cohen O."/>
            <person name="Paran I."/>
            <person name="Suh M.C."/>
            <person name="Lee S.B."/>
            <person name="Kim Y.K."/>
            <person name="Shin Y."/>
            <person name="Noh S.J."/>
            <person name="Park J."/>
            <person name="Seo Y.S."/>
            <person name="Kwon S.Y."/>
            <person name="Kim H.A."/>
            <person name="Park J.M."/>
            <person name="Kim H.J."/>
            <person name="Choi S.B."/>
            <person name="Bosland P.W."/>
            <person name="Reeves G."/>
            <person name="Jo S.H."/>
            <person name="Lee B.W."/>
            <person name="Cho H.T."/>
            <person name="Choi H.S."/>
            <person name="Lee M.S."/>
            <person name="Yu Y."/>
            <person name="Do Choi Y."/>
            <person name="Park B.S."/>
            <person name="van Deynze A."/>
            <person name="Ashrafi H."/>
            <person name="Hill T."/>
            <person name="Kim W.T."/>
            <person name="Pai H.S."/>
            <person name="Ahn H.K."/>
            <person name="Yeam I."/>
            <person name="Giovannoni J.J."/>
            <person name="Rose J.K."/>
            <person name="Sorensen I."/>
            <person name="Lee S.J."/>
            <person name="Kim R.W."/>
            <person name="Choi I.Y."/>
            <person name="Choi B.S."/>
            <person name="Lim J.S."/>
            <person name="Lee Y.H."/>
            <person name="Choi D."/>
        </authorList>
    </citation>
    <scope>NUCLEOTIDE SEQUENCE [LARGE SCALE GENOMIC DNA]</scope>
    <source>
        <strain evidence="11">cv. CM334</strain>
    </source>
</reference>
<dbReference type="Gramene" id="PHT81911">
    <property type="protein sequence ID" value="PHT81911"/>
    <property type="gene ID" value="T459_14926"/>
</dbReference>
<keyword evidence="11" id="KW-1185">Reference proteome</keyword>
<dbReference type="InterPro" id="IPR016140">
    <property type="entry name" value="Bifunc_inhib/LTP/seed_store"/>
</dbReference>
<dbReference type="Proteomes" id="UP000222542">
    <property type="component" value="Unassembled WGS sequence"/>
</dbReference>
<proteinExistence type="inferred from homology"/>
<comment type="caution">
    <text evidence="10">The sequence shown here is derived from an EMBL/GenBank/DDBJ whole genome shotgun (WGS) entry which is preliminary data.</text>
</comment>
<dbReference type="AlphaFoldDB" id="A0A2G2ZJ09"/>
<dbReference type="GO" id="GO:0005886">
    <property type="term" value="C:plasma membrane"/>
    <property type="evidence" value="ECO:0007669"/>
    <property type="project" value="UniProtKB-SubCell"/>
</dbReference>
<evidence type="ECO:0000256" key="7">
    <source>
        <dbReference type="ARBA" id="ARBA00023180"/>
    </source>
</evidence>
<keyword evidence="8" id="KW-0449">Lipoprotein</keyword>
<keyword evidence="5" id="KW-0732">Signal</keyword>
<sequence length="137" mass="15067">MEVLRRNHKVLAVQALKWCETDAECLCEGFKNSAQLGVILNVTIAMSLPAACHVSAPSVSNCGWKVIVHHTQIIISILQAAGITIDSSPPTSSHEAIQKEQRSHCFMELDRLSIALSFTRLQITPFSINTTLNLRSL</sequence>
<evidence type="ECO:0000256" key="6">
    <source>
        <dbReference type="ARBA" id="ARBA00023157"/>
    </source>
</evidence>
<evidence type="ECO:0000256" key="4">
    <source>
        <dbReference type="ARBA" id="ARBA00022622"/>
    </source>
</evidence>
<gene>
    <name evidence="10" type="ORF">T459_14926</name>
</gene>
<evidence type="ECO:0000256" key="5">
    <source>
        <dbReference type="ARBA" id="ARBA00022729"/>
    </source>
</evidence>
<keyword evidence="4" id="KW-0336">GPI-anchor</keyword>
<evidence type="ECO:0000256" key="8">
    <source>
        <dbReference type="ARBA" id="ARBA00023288"/>
    </source>
</evidence>
<dbReference type="GO" id="GO:0098552">
    <property type="term" value="C:side of membrane"/>
    <property type="evidence" value="ECO:0007669"/>
    <property type="project" value="UniProtKB-KW"/>
</dbReference>
<name>A0A2G2ZJ09_CAPAN</name>
<keyword evidence="7" id="KW-0325">Glycoprotein</keyword>
<evidence type="ECO:0000256" key="3">
    <source>
        <dbReference type="ARBA" id="ARBA00022475"/>
    </source>
</evidence>
<evidence type="ECO:0000256" key="2">
    <source>
        <dbReference type="ARBA" id="ARBA00009748"/>
    </source>
</evidence>
<evidence type="ECO:0000256" key="1">
    <source>
        <dbReference type="ARBA" id="ARBA00004609"/>
    </source>
</evidence>
<dbReference type="CDD" id="cd00010">
    <property type="entry name" value="AAI_LTSS"/>
    <property type="match status" value="1"/>
</dbReference>
<reference evidence="10 11" key="2">
    <citation type="journal article" date="2017" name="Genome Biol.">
        <title>New reference genome sequences of hot pepper reveal the massive evolution of plant disease-resistance genes by retroduplication.</title>
        <authorList>
            <person name="Kim S."/>
            <person name="Park J."/>
            <person name="Yeom S.I."/>
            <person name="Kim Y.M."/>
            <person name="Seo E."/>
            <person name="Kim K.T."/>
            <person name="Kim M.S."/>
            <person name="Lee J.M."/>
            <person name="Cheong K."/>
            <person name="Shin H.S."/>
            <person name="Kim S.B."/>
            <person name="Han K."/>
            <person name="Lee J."/>
            <person name="Park M."/>
            <person name="Lee H.A."/>
            <person name="Lee H.Y."/>
            <person name="Lee Y."/>
            <person name="Oh S."/>
            <person name="Lee J.H."/>
            <person name="Choi E."/>
            <person name="Choi E."/>
            <person name="Lee S.E."/>
            <person name="Jeon J."/>
            <person name="Kim H."/>
            <person name="Choi G."/>
            <person name="Song H."/>
            <person name="Lee J."/>
            <person name="Lee S.C."/>
            <person name="Kwon J.K."/>
            <person name="Lee H.Y."/>
            <person name="Koo N."/>
            <person name="Hong Y."/>
            <person name="Kim R.W."/>
            <person name="Kang W.H."/>
            <person name="Huh J.H."/>
            <person name="Kang B.C."/>
            <person name="Yang T.J."/>
            <person name="Lee Y.H."/>
            <person name="Bennetzen J.L."/>
            <person name="Choi D."/>
        </authorList>
    </citation>
    <scope>NUCLEOTIDE SEQUENCE [LARGE SCALE GENOMIC DNA]</scope>
    <source>
        <strain evidence="11">cv. CM334</strain>
    </source>
</reference>
<dbReference type="Gene3D" id="1.10.110.10">
    <property type="entry name" value="Plant lipid-transfer and hydrophobic proteins"/>
    <property type="match status" value="1"/>
</dbReference>
<accession>A0A2G2ZJ09</accession>
<dbReference type="InterPro" id="IPR036312">
    <property type="entry name" value="Bifun_inhib/LTP/seed_sf"/>
</dbReference>
<evidence type="ECO:0000259" key="9">
    <source>
        <dbReference type="Pfam" id="PF14368"/>
    </source>
</evidence>
<feature type="domain" description="Bifunctional inhibitor/plant lipid transfer protein/seed storage helical" evidence="9">
    <location>
        <begin position="19"/>
        <end position="62"/>
    </location>
</feature>
<dbReference type="SUPFAM" id="SSF47699">
    <property type="entry name" value="Bifunctional inhibitor/lipid-transfer protein/seed storage 2S albumin"/>
    <property type="match status" value="1"/>
</dbReference>
<organism evidence="10 11">
    <name type="scientific">Capsicum annuum</name>
    <name type="common">Capsicum pepper</name>
    <dbReference type="NCBI Taxonomy" id="4072"/>
    <lineage>
        <taxon>Eukaryota</taxon>
        <taxon>Viridiplantae</taxon>
        <taxon>Streptophyta</taxon>
        <taxon>Embryophyta</taxon>
        <taxon>Tracheophyta</taxon>
        <taxon>Spermatophyta</taxon>
        <taxon>Magnoliopsida</taxon>
        <taxon>eudicotyledons</taxon>
        <taxon>Gunneridae</taxon>
        <taxon>Pentapetalae</taxon>
        <taxon>asterids</taxon>
        <taxon>lamiids</taxon>
        <taxon>Solanales</taxon>
        <taxon>Solanaceae</taxon>
        <taxon>Solanoideae</taxon>
        <taxon>Capsiceae</taxon>
        <taxon>Capsicum</taxon>
    </lineage>
</organism>
<comment type="subcellular location">
    <subcellularLocation>
        <location evidence="1">Cell membrane</location>
        <topology evidence="1">Lipid-anchor</topology>
        <topology evidence="1">GPI-anchor</topology>
    </subcellularLocation>
</comment>
<dbReference type="PANTHER" id="PTHR33044">
    <property type="entry name" value="BIFUNCTIONAL INHIBITOR/LIPID-TRANSFER PROTEIN/SEED STORAGE 2S ALBUMIN SUPERFAMILY PROTEIN-RELATED"/>
    <property type="match status" value="1"/>
</dbReference>
<keyword evidence="3" id="KW-1003">Cell membrane</keyword>
<dbReference type="Pfam" id="PF14368">
    <property type="entry name" value="LTP_2"/>
    <property type="match status" value="1"/>
</dbReference>
<dbReference type="EMBL" id="AYRZ02000005">
    <property type="protein sequence ID" value="PHT81911.1"/>
    <property type="molecule type" value="Genomic_DNA"/>
</dbReference>
<evidence type="ECO:0000313" key="10">
    <source>
        <dbReference type="EMBL" id="PHT81911.1"/>
    </source>
</evidence>
<evidence type="ECO:0000313" key="11">
    <source>
        <dbReference type="Proteomes" id="UP000222542"/>
    </source>
</evidence>
<comment type="similarity">
    <text evidence="2">Belongs to the plant LTP family.</text>
</comment>
<keyword evidence="4" id="KW-0472">Membrane</keyword>
<protein>
    <recommendedName>
        <fullName evidence="9">Bifunctional inhibitor/plant lipid transfer protein/seed storage helical domain-containing protein</fullName>
    </recommendedName>
</protein>
<keyword evidence="6" id="KW-1015">Disulfide bond</keyword>
<dbReference type="InterPro" id="IPR043325">
    <property type="entry name" value="LTSS"/>
</dbReference>